<dbReference type="EMBL" id="CP096983">
    <property type="protein sequence ID" value="URZ10318.1"/>
    <property type="molecule type" value="Genomic_DNA"/>
</dbReference>
<evidence type="ECO:0000256" key="3">
    <source>
        <dbReference type="ARBA" id="ARBA00023295"/>
    </source>
</evidence>
<accession>A0A1S8L1V9</accession>
<dbReference type="InterPro" id="IPR002477">
    <property type="entry name" value="Peptidoglycan-bd-like"/>
</dbReference>
<dbReference type="SUPFAM" id="SSF47090">
    <property type="entry name" value="PGBD-like"/>
    <property type="match status" value="2"/>
</dbReference>
<keyword evidence="2 4" id="KW-0378">Hydrolase</keyword>
<gene>
    <name evidence="6" type="primary">lyc_1</name>
    <name evidence="6" type="ORF">CROST_010260</name>
</gene>
<dbReference type="Pfam" id="PF01471">
    <property type="entry name" value="PG_binding_1"/>
    <property type="match status" value="2"/>
</dbReference>
<dbReference type="AlphaFoldDB" id="A0A1S8L1V9"/>
<comment type="catalytic activity">
    <reaction evidence="4">
        <text>Hydrolysis of (1-&gt;4)-beta-linkages between N-acetylmuramic acid and N-acetyl-D-glucosamine residues in a peptidoglycan and between N-acetyl-D-glucosamine residues in chitodextrins.</text>
        <dbReference type="EC" id="3.2.1.17"/>
    </reaction>
</comment>
<dbReference type="Gene3D" id="1.10.101.10">
    <property type="entry name" value="PGBD-like superfamily/PGBD"/>
    <property type="match status" value="2"/>
</dbReference>
<dbReference type="GO" id="GO:0009253">
    <property type="term" value="P:peptidoglycan catabolic process"/>
    <property type="evidence" value="ECO:0007669"/>
    <property type="project" value="InterPro"/>
</dbReference>
<dbReference type="InterPro" id="IPR008270">
    <property type="entry name" value="Glyco_hydro_25_AS"/>
</dbReference>
<evidence type="ECO:0000256" key="4">
    <source>
        <dbReference type="RuleBase" id="RU361176"/>
    </source>
</evidence>
<dbReference type="CDD" id="cd06525">
    <property type="entry name" value="GH25_Lyc-like"/>
    <property type="match status" value="1"/>
</dbReference>
<dbReference type="EC" id="3.2.1.17" evidence="4"/>
<evidence type="ECO:0000313" key="6">
    <source>
        <dbReference type="EMBL" id="URZ10318.1"/>
    </source>
</evidence>
<dbReference type="PROSITE" id="PS51904">
    <property type="entry name" value="GLYCOSYL_HYDROL_F25_2"/>
    <property type="match status" value="1"/>
</dbReference>
<dbReference type="GO" id="GO:0016052">
    <property type="term" value="P:carbohydrate catabolic process"/>
    <property type="evidence" value="ECO:0007669"/>
    <property type="project" value="TreeGrafter"/>
</dbReference>
<evidence type="ECO:0000313" key="7">
    <source>
        <dbReference type="Proteomes" id="UP000190951"/>
    </source>
</evidence>
<dbReference type="InterPro" id="IPR018077">
    <property type="entry name" value="Glyco_hydro_fam25_subgr"/>
</dbReference>
<dbReference type="InterPro" id="IPR036365">
    <property type="entry name" value="PGBD-like_sf"/>
</dbReference>
<evidence type="ECO:0000256" key="2">
    <source>
        <dbReference type="ARBA" id="ARBA00022801"/>
    </source>
</evidence>
<reference evidence="6 7" key="1">
    <citation type="submission" date="2022-04" db="EMBL/GenBank/DDBJ databases">
        <title>Genome sequence of C. roseum typestrain.</title>
        <authorList>
            <person name="Poehlein A."/>
            <person name="Schoch T."/>
            <person name="Duerre P."/>
            <person name="Daniel R."/>
        </authorList>
    </citation>
    <scope>NUCLEOTIDE SEQUENCE [LARGE SCALE GENOMIC DNA]</scope>
    <source>
        <strain evidence="6 7">DSM 7320</strain>
    </source>
</reference>
<dbReference type="STRING" id="84029.CROST_30420"/>
<dbReference type="KEGG" id="crw:CROST_010260"/>
<dbReference type="PANTHER" id="PTHR34135:SF2">
    <property type="entry name" value="LYSOZYME"/>
    <property type="match status" value="1"/>
</dbReference>
<dbReference type="GO" id="GO:0016998">
    <property type="term" value="P:cell wall macromolecule catabolic process"/>
    <property type="evidence" value="ECO:0007669"/>
    <property type="project" value="InterPro"/>
</dbReference>
<feature type="domain" description="Peptidoglycan binding-like" evidence="5">
    <location>
        <begin position="282"/>
        <end position="319"/>
    </location>
</feature>
<comment type="similarity">
    <text evidence="1 4">Belongs to the glycosyl hydrolase 25 family.</text>
</comment>
<dbReference type="Gene3D" id="3.20.20.80">
    <property type="entry name" value="Glycosidases"/>
    <property type="match status" value="1"/>
</dbReference>
<dbReference type="Pfam" id="PF01183">
    <property type="entry name" value="Glyco_hydro_25"/>
    <property type="match status" value="1"/>
</dbReference>
<name>A0A1S8L1V9_9CLOT</name>
<dbReference type="InterPro" id="IPR002053">
    <property type="entry name" value="Glyco_hydro_25"/>
</dbReference>
<dbReference type="PANTHER" id="PTHR34135">
    <property type="entry name" value="LYSOZYME"/>
    <property type="match status" value="1"/>
</dbReference>
<dbReference type="SUPFAM" id="SSF51445">
    <property type="entry name" value="(Trans)glycosidases"/>
    <property type="match status" value="1"/>
</dbReference>
<keyword evidence="3 4" id="KW-0326">Glycosidase</keyword>
<organism evidence="6 7">
    <name type="scientific">Clostridium felsineum</name>
    <dbReference type="NCBI Taxonomy" id="36839"/>
    <lineage>
        <taxon>Bacteria</taxon>
        <taxon>Bacillati</taxon>
        <taxon>Bacillota</taxon>
        <taxon>Clostridia</taxon>
        <taxon>Eubacteriales</taxon>
        <taxon>Clostridiaceae</taxon>
        <taxon>Clostridium</taxon>
    </lineage>
</organism>
<dbReference type="InterPro" id="IPR036366">
    <property type="entry name" value="PGBDSf"/>
</dbReference>
<evidence type="ECO:0000256" key="1">
    <source>
        <dbReference type="ARBA" id="ARBA00010646"/>
    </source>
</evidence>
<evidence type="ECO:0000259" key="5">
    <source>
        <dbReference type="Pfam" id="PF01471"/>
    </source>
</evidence>
<dbReference type="RefSeq" id="WP_077835081.1">
    <property type="nucleotide sequence ID" value="NZ_CP096983.1"/>
</dbReference>
<dbReference type="Proteomes" id="UP000190951">
    <property type="component" value="Chromosome"/>
</dbReference>
<protein>
    <recommendedName>
        <fullName evidence="4">Lysozyme</fullName>
        <ecNumber evidence="4">3.2.1.17</ecNumber>
    </recommendedName>
</protein>
<dbReference type="GO" id="GO:0003796">
    <property type="term" value="F:lysozyme activity"/>
    <property type="evidence" value="ECO:0007669"/>
    <property type="project" value="UniProtKB-EC"/>
</dbReference>
<sequence length="322" mass="35123">MKGIDIYSGQGSVDFNAVKESGVEIVYIKATEGVTYTDSTYQTFYNGAKEAGLKVGFYHFLRANDPVSEAKHFLDAISGLSVDCKCAIDVEVTMGQSTDEISSNVRSFADYLIAQGIEVCMYTYVSFYNDNLNSTVKDLPLWIAEYGVSTPDIDESYVGFQYSESGSVDGISGDVDLDEFADGILVGGTVVIDPSQGGDDSVKTIQQELNTLLKRGLEVDGIEGNETEQAIKDFQSIMGLEVDGIWGSNTEGAAQQIFSRPLDGVEYPHYEYATRYIQYRVGADIDGVFGNGTEEKVETWQENNGLTADGVVGSDTWSKFLD</sequence>
<proteinExistence type="inferred from homology"/>
<keyword evidence="7" id="KW-1185">Reference proteome</keyword>
<feature type="domain" description="Peptidoglycan binding-like" evidence="5">
    <location>
        <begin position="200"/>
        <end position="250"/>
    </location>
</feature>
<dbReference type="InterPro" id="IPR017853">
    <property type="entry name" value="GH"/>
</dbReference>
<dbReference type="PROSITE" id="PS00953">
    <property type="entry name" value="GLYCOSYL_HYDROL_F25_1"/>
    <property type="match status" value="1"/>
</dbReference>
<dbReference type="SMART" id="SM00641">
    <property type="entry name" value="Glyco_25"/>
    <property type="match status" value="2"/>
</dbReference>